<dbReference type="Proteomes" id="UP000218811">
    <property type="component" value="Unassembled WGS sequence"/>
</dbReference>
<gene>
    <name evidence="1" type="ORF">WOLCODRAFT_138176</name>
</gene>
<proteinExistence type="predicted"/>
<evidence type="ECO:0000313" key="2">
    <source>
        <dbReference type="Proteomes" id="UP000218811"/>
    </source>
</evidence>
<evidence type="ECO:0000313" key="1">
    <source>
        <dbReference type="EMBL" id="PCH43045.1"/>
    </source>
</evidence>
<reference evidence="1 2" key="1">
    <citation type="journal article" date="2012" name="Science">
        <title>The Paleozoic origin of enzymatic lignin decomposition reconstructed from 31 fungal genomes.</title>
        <authorList>
            <person name="Floudas D."/>
            <person name="Binder M."/>
            <person name="Riley R."/>
            <person name="Barry K."/>
            <person name="Blanchette R.A."/>
            <person name="Henrissat B."/>
            <person name="Martinez A.T."/>
            <person name="Otillar R."/>
            <person name="Spatafora J.W."/>
            <person name="Yadav J.S."/>
            <person name="Aerts A."/>
            <person name="Benoit I."/>
            <person name="Boyd A."/>
            <person name="Carlson A."/>
            <person name="Copeland A."/>
            <person name="Coutinho P.M."/>
            <person name="de Vries R.P."/>
            <person name="Ferreira P."/>
            <person name="Findley K."/>
            <person name="Foster B."/>
            <person name="Gaskell J."/>
            <person name="Glotzer D."/>
            <person name="Gorecki P."/>
            <person name="Heitman J."/>
            <person name="Hesse C."/>
            <person name="Hori C."/>
            <person name="Igarashi K."/>
            <person name="Jurgens J.A."/>
            <person name="Kallen N."/>
            <person name="Kersten P."/>
            <person name="Kohler A."/>
            <person name="Kuees U."/>
            <person name="Kumar T.K.A."/>
            <person name="Kuo A."/>
            <person name="LaButti K."/>
            <person name="Larrondo L.F."/>
            <person name="Lindquist E."/>
            <person name="Ling A."/>
            <person name="Lombard V."/>
            <person name="Lucas S."/>
            <person name="Lundell T."/>
            <person name="Martin R."/>
            <person name="McLaughlin D.J."/>
            <person name="Morgenstern I."/>
            <person name="Morin E."/>
            <person name="Murat C."/>
            <person name="Nagy L.G."/>
            <person name="Nolan M."/>
            <person name="Ohm R.A."/>
            <person name="Patyshakuliyeva A."/>
            <person name="Rokas A."/>
            <person name="Ruiz-Duenas F.J."/>
            <person name="Sabat G."/>
            <person name="Salamov A."/>
            <person name="Samejima M."/>
            <person name="Schmutz J."/>
            <person name="Slot J.C."/>
            <person name="St John F."/>
            <person name="Stenlid J."/>
            <person name="Sun H."/>
            <person name="Sun S."/>
            <person name="Syed K."/>
            <person name="Tsang A."/>
            <person name="Wiebenga A."/>
            <person name="Young D."/>
            <person name="Pisabarro A."/>
            <person name="Eastwood D.C."/>
            <person name="Martin F."/>
            <person name="Cullen D."/>
            <person name="Grigoriev I.V."/>
            <person name="Hibbett D.S."/>
        </authorList>
    </citation>
    <scope>NUCLEOTIDE SEQUENCE [LARGE SCALE GENOMIC DNA]</scope>
    <source>
        <strain evidence="1 2">MD-104</strain>
    </source>
</reference>
<dbReference type="AlphaFoldDB" id="A0A2H3JNH0"/>
<protein>
    <submittedName>
        <fullName evidence="1">Uncharacterized protein</fullName>
    </submittedName>
</protein>
<accession>A0A2H3JNH0</accession>
<keyword evidence="2" id="KW-1185">Reference proteome</keyword>
<sequence>MIRRRLQSQESSGCSPRGCWGHAHVARVTRFVGCMLNSNAVLDFIVDGTGKPLDYQDQAARANDEDS</sequence>
<organism evidence="1 2">
    <name type="scientific">Wolfiporia cocos (strain MD-104)</name>
    <name type="common">Brown rot fungus</name>
    <dbReference type="NCBI Taxonomy" id="742152"/>
    <lineage>
        <taxon>Eukaryota</taxon>
        <taxon>Fungi</taxon>
        <taxon>Dikarya</taxon>
        <taxon>Basidiomycota</taxon>
        <taxon>Agaricomycotina</taxon>
        <taxon>Agaricomycetes</taxon>
        <taxon>Polyporales</taxon>
        <taxon>Phaeolaceae</taxon>
        <taxon>Wolfiporia</taxon>
    </lineage>
</organism>
<name>A0A2H3JNH0_WOLCO</name>
<dbReference type="EMBL" id="KB468135">
    <property type="protein sequence ID" value="PCH43045.1"/>
    <property type="molecule type" value="Genomic_DNA"/>
</dbReference>